<reference evidence="1 2" key="1">
    <citation type="submission" date="2024-09" db="EMBL/GenBank/DDBJ databases">
        <authorList>
            <person name="Sun Q."/>
            <person name="Mori K."/>
        </authorList>
    </citation>
    <scope>NUCLEOTIDE SEQUENCE [LARGE SCALE GENOMIC DNA]</scope>
    <source>
        <strain evidence="1 2">JCM 3324</strain>
    </source>
</reference>
<evidence type="ECO:0000313" key="2">
    <source>
        <dbReference type="Proteomes" id="UP001589568"/>
    </source>
</evidence>
<organism evidence="1 2">
    <name type="scientific">Nonomuraea salmonea</name>
    <dbReference type="NCBI Taxonomy" id="46181"/>
    <lineage>
        <taxon>Bacteria</taxon>
        <taxon>Bacillati</taxon>
        <taxon>Actinomycetota</taxon>
        <taxon>Actinomycetes</taxon>
        <taxon>Streptosporangiales</taxon>
        <taxon>Streptosporangiaceae</taxon>
        <taxon>Nonomuraea</taxon>
    </lineage>
</organism>
<comment type="caution">
    <text evidence="1">The sequence shown here is derived from an EMBL/GenBank/DDBJ whole genome shotgun (WGS) entry which is preliminary data.</text>
</comment>
<evidence type="ECO:0000313" key="1">
    <source>
        <dbReference type="EMBL" id="MFB9477314.1"/>
    </source>
</evidence>
<proteinExistence type="predicted"/>
<gene>
    <name evidence="1" type="ORF">ACFFR3_48135</name>
</gene>
<dbReference type="Proteomes" id="UP001589568">
    <property type="component" value="Unassembled WGS sequence"/>
</dbReference>
<sequence length="45" mass="4724">MTTVAAAPETFDAAGHITGQEERQAIDCEPVTAGNADEFGVFARK</sequence>
<name>A0ABV5P400_9ACTN</name>
<dbReference type="EMBL" id="JBHMCF010000061">
    <property type="protein sequence ID" value="MFB9477314.1"/>
    <property type="molecule type" value="Genomic_DNA"/>
</dbReference>
<dbReference type="RefSeq" id="WP_345406276.1">
    <property type="nucleotide sequence ID" value="NZ_BAAAXS010000001.1"/>
</dbReference>
<keyword evidence="2" id="KW-1185">Reference proteome</keyword>
<accession>A0ABV5P400</accession>
<evidence type="ECO:0008006" key="3">
    <source>
        <dbReference type="Google" id="ProtNLM"/>
    </source>
</evidence>
<protein>
    <recommendedName>
        <fullName evidence="3">DUF397 domain-containing protein</fullName>
    </recommendedName>
</protein>